<dbReference type="SUPFAM" id="SSF50621">
    <property type="entry name" value="Alanine racemase C-terminal domain-like"/>
    <property type="match status" value="1"/>
</dbReference>
<reference evidence="6 7" key="1">
    <citation type="submission" date="2023-09" db="EMBL/GenBank/DDBJ databases">
        <authorList>
            <person name="Rey-Velasco X."/>
        </authorList>
    </citation>
    <scope>NUCLEOTIDE SEQUENCE [LARGE SCALE GENOMIC DNA]</scope>
    <source>
        <strain evidence="6 7">F394</strain>
    </source>
</reference>
<dbReference type="EC" id="5.1.1.1" evidence="4"/>
<feature type="active site" description="Proton acceptor; specific for D-alanine" evidence="4">
    <location>
        <position position="40"/>
    </location>
</feature>
<evidence type="ECO:0000256" key="2">
    <source>
        <dbReference type="ARBA" id="ARBA00022898"/>
    </source>
</evidence>
<comment type="pathway">
    <text evidence="4">Amino-acid biosynthesis; D-alanine biosynthesis; D-alanine from L-alanine: step 1/1.</text>
</comment>
<dbReference type="GO" id="GO:0008784">
    <property type="term" value="F:alanine racemase activity"/>
    <property type="evidence" value="ECO:0007669"/>
    <property type="project" value="UniProtKB-EC"/>
</dbReference>
<dbReference type="PRINTS" id="PR00992">
    <property type="entry name" value="ALARACEMASE"/>
</dbReference>
<gene>
    <name evidence="6" type="primary">alr</name>
    <name evidence="6" type="ORF">RM540_15145</name>
</gene>
<comment type="catalytic activity">
    <reaction evidence="4">
        <text>L-alanine = D-alanine</text>
        <dbReference type="Rhea" id="RHEA:20249"/>
        <dbReference type="ChEBI" id="CHEBI:57416"/>
        <dbReference type="ChEBI" id="CHEBI:57972"/>
        <dbReference type="EC" id="5.1.1.1"/>
    </reaction>
</comment>
<name>A0ABU3BUX2_9BACT</name>
<dbReference type="SMART" id="SM01005">
    <property type="entry name" value="Ala_racemase_C"/>
    <property type="match status" value="1"/>
</dbReference>
<feature type="modified residue" description="N6-(pyridoxal phosphate)lysine" evidence="4">
    <location>
        <position position="40"/>
    </location>
</feature>
<dbReference type="InterPro" id="IPR009006">
    <property type="entry name" value="Ala_racemase/Decarboxylase_C"/>
</dbReference>
<dbReference type="Gene3D" id="3.20.20.10">
    <property type="entry name" value="Alanine racemase"/>
    <property type="match status" value="1"/>
</dbReference>
<dbReference type="EMBL" id="JAVRHT010000051">
    <property type="protein sequence ID" value="MDT0633090.1"/>
    <property type="molecule type" value="Genomic_DNA"/>
</dbReference>
<dbReference type="RefSeq" id="WP_311665638.1">
    <property type="nucleotide sequence ID" value="NZ_JAVRHT010000051.1"/>
</dbReference>
<dbReference type="SUPFAM" id="SSF51419">
    <property type="entry name" value="PLP-binding barrel"/>
    <property type="match status" value="1"/>
</dbReference>
<dbReference type="Pfam" id="PF00842">
    <property type="entry name" value="Ala_racemase_C"/>
    <property type="match status" value="1"/>
</dbReference>
<feature type="active site" description="Proton acceptor; specific for L-alanine" evidence="4">
    <location>
        <position position="263"/>
    </location>
</feature>
<evidence type="ECO:0000256" key="4">
    <source>
        <dbReference type="HAMAP-Rule" id="MF_01201"/>
    </source>
</evidence>
<evidence type="ECO:0000256" key="3">
    <source>
        <dbReference type="ARBA" id="ARBA00023235"/>
    </source>
</evidence>
<feature type="binding site" evidence="4">
    <location>
        <position position="133"/>
    </location>
    <ligand>
        <name>substrate</name>
    </ligand>
</feature>
<protein>
    <recommendedName>
        <fullName evidence="4">Alanine racemase</fullName>
        <ecNumber evidence="4">5.1.1.1</ecNumber>
    </recommendedName>
</protein>
<comment type="cofactor">
    <cofactor evidence="1 4">
        <name>pyridoxal 5'-phosphate</name>
        <dbReference type="ChEBI" id="CHEBI:597326"/>
    </cofactor>
</comment>
<dbReference type="InterPro" id="IPR029066">
    <property type="entry name" value="PLP-binding_barrel"/>
</dbReference>
<dbReference type="PANTHER" id="PTHR30511:SF0">
    <property type="entry name" value="ALANINE RACEMASE, CATABOLIC-RELATED"/>
    <property type="match status" value="1"/>
</dbReference>
<dbReference type="PROSITE" id="PS00395">
    <property type="entry name" value="ALANINE_RACEMASE"/>
    <property type="match status" value="1"/>
</dbReference>
<dbReference type="InterPro" id="IPR001608">
    <property type="entry name" value="Ala_racemase_N"/>
</dbReference>
<evidence type="ECO:0000313" key="6">
    <source>
        <dbReference type="EMBL" id="MDT0633090.1"/>
    </source>
</evidence>
<sequence>MTDPAPPGPIWAETDLDAIRHNARLLMEKARPDEAVAVVKANAYGHGAAPVARALGGVGVRRFAVARLDEAVTLRKAGVDGPLLVFAAPLDGELAAYERHGLTAAVSSPEVAAAVAERGGLTVHVKVDTGMHRLGFAPEAAADAVRRLQAAPGVTVEALWTHLATADGDDAAFALEQVRRFDGVLRDLGDAAPPLVHVRNGPAVVRLPPLTSRPALARLGGVLYGLASDPAMHAAMRGLRPALRLVSRVVHVQTVAAGESVSYGRTWTAERPTRVATLAAGYADGVPRALSNRGEVGLGGRRFPVAGRVCMDLLLVDLGAPDGPGGAVARGDEAVVFGRGGPSAEEAAAAAGTMAYELTCGLAARVPRVFRGQNAG</sequence>
<keyword evidence="2 4" id="KW-0663">Pyridoxal phosphate</keyword>
<evidence type="ECO:0000313" key="7">
    <source>
        <dbReference type="Proteomes" id="UP001267426"/>
    </source>
</evidence>
<keyword evidence="3 4" id="KW-0413">Isomerase</keyword>
<dbReference type="Proteomes" id="UP001267426">
    <property type="component" value="Unassembled WGS sequence"/>
</dbReference>
<proteinExistence type="inferred from homology"/>
<keyword evidence="7" id="KW-1185">Reference proteome</keyword>
<dbReference type="Gene3D" id="2.40.37.10">
    <property type="entry name" value="Lyase, Ornithine Decarboxylase, Chain A, domain 1"/>
    <property type="match status" value="1"/>
</dbReference>
<accession>A0ABU3BUX2</accession>
<dbReference type="NCBIfam" id="TIGR00492">
    <property type="entry name" value="alr"/>
    <property type="match status" value="1"/>
</dbReference>
<comment type="function">
    <text evidence="4">Catalyzes the interconversion of L-alanine and D-alanine. May also act on other amino acids.</text>
</comment>
<feature type="binding site" evidence="4">
    <location>
        <position position="311"/>
    </location>
    <ligand>
        <name>substrate</name>
    </ligand>
</feature>
<dbReference type="InterPro" id="IPR000821">
    <property type="entry name" value="Ala_racemase"/>
</dbReference>
<dbReference type="HAMAP" id="MF_01201">
    <property type="entry name" value="Ala_racemase"/>
    <property type="match status" value="1"/>
</dbReference>
<comment type="similarity">
    <text evidence="4">Belongs to the alanine racemase family.</text>
</comment>
<evidence type="ECO:0000256" key="1">
    <source>
        <dbReference type="ARBA" id="ARBA00001933"/>
    </source>
</evidence>
<dbReference type="Pfam" id="PF01168">
    <property type="entry name" value="Ala_racemase_N"/>
    <property type="match status" value="1"/>
</dbReference>
<dbReference type="InterPro" id="IPR011079">
    <property type="entry name" value="Ala_racemase_C"/>
</dbReference>
<evidence type="ECO:0000259" key="5">
    <source>
        <dbReference type="SMART" id="SM01005"/>
    </source>
</evidence>
<organism evidence="6 7">
    <name type="scientific">Rubrivirga litoralis</name>
    <dbReference type="NCBI Taxonomy" id="3075598"/>
    <lineage>
        <taxon>Bacteria</taxon>
        <taxon>Pseudomonadati</taxon>
        <taxon>Rhodothermota</taxon>
        <taxon>Rhodothermia</taxon>
        <taxon>Rhodothermales</taxon>
        <taxon>Rubricoccaceae</taxon>
        <taxon>Rubrivirga</taxon>
    </lineage>
</organism>
<dbReference type="PANTHER" id="PTHR30511">
    <property type="entry name" value="ALANINE RACEMASE"/>
    <property type="match status" value="1"/>
</dbReference>
<dbReference type="CDD" id="cd00430">
    <property type="entry name" value="PLPDE_III_AR"/>
    <property type="match status" value="1"/>
</dbReference>
<dbReference type="InterPro" id="IPR020622">
    <property type="entry name" value="Ala_racemase_pyridoxalP-BS"/>
</dbReference>
<feature type="domain" description="Alanine racemase C-terminal" evidence="5">
    <location>
        <begin position="242"/>
        <end position="371"/>
    </location>
</feature>
<comment type="caution">
    <text evidence="6">The sequence shown here is derived from an EMBL/GenBank/DDBJ whole genome shotgun (WGS) entry which is preliminary data.</text>
</comment>